<proteinExistence type="predicted"/>
<dbReference type="Proteomes" id="UP000180246">
    <property type="component" value="Unassembled WGS sequence"/>
</dbReference>
<dbReference type="CDD" id="cd00146">
    <property type="entry name" value="PKD"/>
    <property type="match status" value="1"/>
</dbReference>
<name>A0A1S2NH49_9BURK</name>
<sequence>MQANTNAARFIRHQRRSRTRRLRYPVAILCLSISTALSAGALPPSAKVLYRIIPLSAEAHSYADINAKGQVALTEVVAIGVTRARLYDGVRVRDLGTLVGNNGAIYTSARALNDRGQVTGTSFLEPMGAGYYAYRWSESTGMVNLNPPGMYYSEGRAINNLGIVAGDARFSADGPDQGFRWIPGLGMRGLGTLNSRARVTAMNDAGVVVGFSNIPAPLEYNYFVPTRWTLGPAPQPLLLNQFPWSRAADINAAGHIVGNGAFAPSQSSSRSAFFWTSAIGTTDLKVPGDAWALKMNDKDMVVGESEVGPGKVIAFVWTPKGGPRLLGTPGVDDSSARDVNKHGQVVGRFNARAFVWTRAGGLVDLNTRLRDAPDGFELDEALAVSDNGSIVASTTTRALVLLVPGDCRKAPPVIGSIKTQGVARPGALLTFAAVFRDGDVRDAHTASWSWGDGNTSAGSVASARGSGGVSGQHTYSTPGVYKVRLTVSDTGGERSVAQSTVVVGESGIVLAGDGRFLSPRGASRLASHDAGIARFSFHSAGDASHGGGKAAIRFSAPGIEFDSGGYDALAHDPAGVRYEGSGVLNGRHGYRFALSVVRDGATADASRIHVRITHRDAVTGAEVLDYDNAAGDAGAAAGTPGAPLIAGSRVSLGAH</sequence>
<dbReference type="SMART" id="SM00089">
    <property type="entry name" value="PKD"/>
    <property type="match status" value="1"/>
</dbReference>
<dbReference type="SUPFAM" id="SSF49299">
    <property type="entry name" value="PKD domain"/>
    <property type="match status" value="1"/>
</dbReference>
<gene>
    <name evidence="3" type="ORF">LO55_3976</name>
</gene>
<evidence type="ECO:0000256" key="1">
    <source>
        <dbReference type="SAM" id="SignalP"/>
    </source>
</evidence>
<organism evidence="3 4">
    <name type="scientific">Massilia timonae</name>
    <dbReference type="NCBI Taxonomy" id="47229"/>
    <lineage>
        <taxon>Bacteria</taxon>
        <taxon>Pseudomonadati</taxon>
        <taxon>Pseudomonadota</taxon>
        <taxon>Betaproteobacteria</taxon>
        <taxon>Burkholderiales</taxon>
        <taxon>Oxalobacteraceae</taxon>
        <taxon>Telluria group</taxon>
        <taxon>Massilia</taxon>
    </lineage>
</organism>
<feature type="signal peptide" evidence="1">
    <location>
        <begin position="1"/>
        <end position="41"/>
    </location>
</feature>
<keyword evidence="1" id="KW-0732">Signal</keyword>
<reference evidence="3 4" key="1">
    <citation type="submission" date="2014-10" db="EMBL/GenBank/DDBJ databases">
        <authorList>
            <person name="Seo M.-J."/>
            <person name="Seok Y.J."/>
            <person name="Cha I.-T."/>
        </authorList>
    </citation>
    <scope>NUCLEOTIDE SEQUENCE [LARGE SCALE GENOMIC DNA]</scope>
    <source>
        <strain evidence="3 4">NEU</strain>
    </source>
</reference>
<dbReference type="InterPro" id="IPR000601">
    <property type="entry name" value="PKD_dom"/>
</dbReference>
<comment type="caution">
    <text evidence="3">The sequence shown here is derived from an EMBL/GenBank/DDBJ whole genome shotgun (WGS) entry which is preliminary data.</text>
</comment>
<evidence type="ECO:0000313" key="3">
    <source>
        <dbReference type="EMBL" id="OIJ44044.1"/>
    </source>
</evidence>
<dbReference type="RefSeq" id="WP_071362773.1">
    <property type="nucleotide sequence ID" value="NZ_JRYB01000001.1"/>
</dbReference>
<dbReference type="EMBL" id="JRYB01000001">
    <property type="protein sequence ID" value="OIJ44044.1"/>
    <property type="molecule type" value="Genomic_DNA"/>
</dbReference>
<dbReference type="Gene3D" id="2.60.40.10">
    <property type="entry name" value="Immunoglobulins"/>
    <property type="match status" value="1"/>
</dbReference>
<dbReference type="InterPro" id="IPR022409">
    <property type="entry name" value="PKD/Chitinase_dom"/>
</dbReference>
<evidence type="ECO:0000259" key="2">
    <source>
        <dbReference type="PROSITE" id="PS50093"/>
    </source>
</evidence>
<feature type="chain" id="PRO_5010185947" evidence="1">
    <location>
        <begin position="42"/>
        <end position="655"/>
    </location>
</feature>
<protein>
    <submittedName>
        <fullName evidence="3">PKD domain protein</fullName>
    </submittedName>
</protein>
<accession>A0A1S2NH49</accession>
<dbReference type="Pfam" id="PF18911">
    <property type="entry name" value="PKD_4"/>
    <property type="match status" value="1"/>
</dbReference>
<dbReference type="InterPro" id="IPR035986">
    <property type="entry name" value="PKD_dom_sf"/>
</dbReference>
<evidence type="ECO:0000313" key="4">
    <source>
        <dbReference type="Proteomes" id="UP000180246"/>
    </source>
</evidence>
<feature type="domain" description="PKD" evidence="2">
    <location>
        <begin position="448"/>
        <end position="503"/>
    </location>
</feature>
<dbReference type="InterPro" id="IPR013783">
    <property type="entry name" value="Ig-like_fold"/>
</dbReference>
<dbReference type="PROSITE" id="PS50093">
    <property type="entry name" value="PKD"/>
    <property type="match status" value="1"/>
</dbReference>
<dbReference type="AlphaFoldDB" id="A0A1S2NH49"/>